<proteinExistence type="predicted"/>
<evidence type="ECO:0000259" key="1">
    <source>
        <dbReference type="Pfam" id="PF01764"/>
    </source>
</evidence>
<name>A0ABW7LYF7_9PSED</name>
<dbReference type="CDD" id="cd00519">
    <property type="entry name" value="Lipase_3"/>
    <property type="match status" value="1"/>
</dbReference>
<keyword evidence="2" id="KW-0378">Hydrolase</keyword>
<evidence type="ECO:0000313" key="3">
    <source>
        <dbReference type="Proteomes" id="UP001609821"/>
    </source>
</evidence>
<gene>
    <name evidence="2" type="ORF">ACHMWK_11735</name>
</gene>
<organism evidence="2 3">
    <name type="scientific">Pseudomonas kulmbachensis</name>
    <dbReference type="NCBI Taxonomy" id="3043408"/>
    <lineage>
        <taxon>Bacteria</taxon>
        <taxon>Pseudomonadati</taxon>
        <taxon>Pseudomonadota</taxon>
        <taxon>Gammaproteobacteria</taxon>
        <taxon>Pseudomonadales</taxon>
        <taxon>Pseudomonadaceae</taxon>
        <taxon>Pseudomonas</taxon>
    </lineage>
</organism>
<feature type="domain" description="Fungal lipase-type" evidence="1">
    <location>
        <begin position="321"/>
        <end position="423"/>
    </location>
</feature>
<keyword evidence="3" id="KW-1185">Reference proteome</keyword>
<accession>A0ABW7LYF7</accession>
<sequence length="685" mass="76038">MLTPSRQKHTSRTSFQLVDEQGTGEPYAGLAYDLVDGEGGTHSGHLDAVGRGEVGNLIGPVGVMFRQLHDGSRAVYARLLDRPHYPLKITELQVRAEHTRYLNKGGVRTQDKPVCIDTETDFYQVEVRDLVEHVSHLPPALDCPFAPPPSPFGVCLASGRHTLLQVRPLRALRPLLSTDSQYCALNLYQLALLATLSDCPFGGAQGRPRVTTADAQLSMGDWPVSPGQAKSYYPLYEDVAYSSRLEIVPFDPALYPANDPLSTAAQETPASIHFSGEIRFGTKGTEMQIFVTHNEEVILIAVRGICPWSEFSGGADALQVPFAEGEGKVHSGFYDAARQAYDFAGAYLDKFYAGQKVLVCGHSQGGAVGLLLSQMLRLRRDYDVLLYTYGAPRAADATFVSAAHGLVHQRMVNHNDPIPSVPGSWMNNRLTAYCAVTMFTFTHVPAGFGVFVAGLSHLFGEPYQHHGTLRHFMPVEFGHGQVSHLIWGPLSETITQQALSHAVFEQKAAVPEPDGLLGQLVDVGQQFMVDSYIPSCWAVLRRSQQALTFRRSLVTEREVLFVDQALEHIAQQLRTRYREQMTCTGCSFEEQVRVMNLLMREMSSVDKTRKQLYKLRFTVPSLADVYGRFALQPEVLAESLMRWETHSESTRMDQLAMAPVDELLEDSLPMEYMLALEASCQLHCN</sequence>
<dbReference type="RefSeq" id="WP_395247087.1">
    <property type="nucleotide sequence ID" value="NZ_JBINXA010000005.1"/>
</dbReference>
<dbReference type="EC" id="3.1.1.-" evidence="2"/>
<comment type="caution">
    <text evidence="2">The sequence shown here is derived from an EMBL/GenBank/DDBJ whole genome shotgun (WGS) entry which is preliminary data.</text>
</comment>
<dbReference type="EMBL" id="JBINXB010000013">
    <property type="protein sequence ID" value="MFH6566635.1"/>
    <property type="molecule type" value="Genomic_DNA"/>
</dbReference>
<dbReference type="InterPro" id="IPR002921">
    <property type="entry name" value="Fungal_lipase-type"/>
</dbReference>
<dbReference type="GO" id="GO:0016787">
    <property type="term" value="F:hydrolase activity"/>
    <property type="evidence" value="ECO:0007669"/>
    <property type="project" value="UniProtKB-KW"/>
</dbReference>
<dbReference type="Proteomes" id="UP001609821">
    <property type="component" value="Unassembled WGS sequence"/>
</dbReference>
<dbReference type="PANTHER" id="PTHR45856:SF24">
    <property type="entry name" value="FUNGAL LIPASE-LIKE DOMAIN-CONTAINING PROTEIN"/>
    <property type="match status" value="1"/>
</dbReference>
<protein>
    <submittedName>
        <fullName evidence="2">Lipase family protein</fullName>
        <ecNumber evidence="2">3.1.1.-</ecNumber>
    </submittedName>
</protein>
<dbReference type="InterPro" id="IPR029058">
    <property type="entry name" value="AB_hydrolase_fold"/>
</dbReference>
<dbReference type="Pfam" id="PF01764">
    <property type="entry name" value="Lipase_3"/>
    <property type="match status" value="1"/>
</dbReference>
<dbReference type="PANTHER" id="PTHR45856">
    <property type="entry name" value="ALPHA/BETA-HYDROLASES SUPERFAMILY PROTEIN"/>
    <property type="match status" value="1"/>
</dbReference>
<dbReference type="Gene3D" id="3.40.50.1820">
    <property type="entry name" value="alpha/beta hydrolase"/>
    <property type="match status" value="1"/>
</dbReference>
<reference evidence="2 3" key="1">
    <citation type="submission" date="2024-10" db="EMBL/GenBank/DDBJ databases">
        <title>Aeromonas and Pseudomonas from the Cagarras Archipelago, Rio de Janeiro, Brazil.</title>
        <authorList>
            <person name="Canellas A.L.B."/>
            <person name="Laport M.S."/>
        </authorList>
    </citation>
    <scope>NUCLEOTIDE SEQUENCE [LARGE SCALE GENOMIC DNA]</scope>
    <source>
        <strain evidence="2 3">CPF-4</strain>
    </source>
</reference>
<evidence type="ECO:0000313" key="2">
    <source>
        <dbReference type="EMBL" id="MFH6566635.1"/>
    </source>
</evidence>
<dbReference type="SUPFAM" id="SSF53474">
    <property type="entry name" value="alpha/beta-Hydrolases"/>
    <property type="match status" value="1"/>
</dbReference>
<dbReference type="InterPro" id="IPR051218">
    <property type="entry name" value="Sec_MonoDiacylglyc_Lipase"/>
</dbReference>